<accession>A0AAX3M4T8</accession>
<dbReference type="EMBL" id="CP117416">
    <property type="protein sequence ID" value="WCT56881.1"/>
    <property type="molecule type" value="Genomic_DNA"/>
</dbReference>
<dbReference type="RefSeq" id="WP_273615147.1">
    <property type="nucleotide sequence ID" value="NZ_CP117416.1"/>
</dbReference>
<gene>
    <name evidence="1" type="ORF">PQ456_04985</name>
</gene>
<proteinExistence type="predicted"/>
<dbReference type="AlphaFoldDB" id="A0AAX3M4T8"/>
<protein>
    <submittedName>
        <fullName evidence="1">Uncharacterized protein</fullName>
    </submittedName>
</protein>
<dbReference type="KEGG" id="pka:PQ456_04985"/>
<reference evidence="1 2" key="1">
    <citation type="submission" date="2023-02" db="EMBL/GenBank/DDBJ databases">
        <title>Genome sequence of Paenibacillus kyungheensis KACC 18744.</title>
        <authorList>
            <person name="Kim S."/>
            <person name="Heo J."/>
            <person name="Kwon S.-W."/>
        </authorList>
    </citation>
    <scope>NUCLEOTIDE SEQUENCE [LARGE SCALE GENOMIC DNA]</scope>
    <source>
        <strain evidence="1 2">KACC 18744</strain>
    </source>
</reference>
<evidence type="ECO:0000313" key="2">
    <source>
        <dbReference type="Proteomes" id="UP001220509"/>
    </source>
</evidence>
<name>A0AAX3M4T8_9BACL</name>
<dbReference type="Proteomes" id="UP001220509">
    <property type="component" value="Chromosome"/>
</dbReference>
<evidence type="ECO:0000313" key="1">
    <source>
        <dbReference type="EMBL" id="WCT56881.1"/>
    </source>
</evidence>
<sequence length="100" mass="12193">MTWYTFGQMIASIRVGQKASTMDGARIIMRTTKGIIWFNGREQGQYVQIKDYLFSDLWHMYEDEEGLISSSEREQYEQHEYEMIENQYMEWWTERKQSLK</sequence>
<organism evidence="1 2">
    <name type="scientific">Paenibacillus kyungheensis</name>
    <dbReference type="NCBI Taxonomy" id="1452732"/>
    <lineage>
        <taxon>Bacteria</taxon>
        <taxon>Bacillati</taxon>
        <taxon>Bacillota</taxon>
        <taxon>Bacilli</taxon>
        <taxon>Bacillales</taxon>
        <taxon>Paenibacillaceae</taxon>
        <taxon>Paenibacillus</taxon>
    </lineage>
</organism>
<keyword evidence="2" id="KW-1185">Reference proteome</keyword>